<feature type="region of interest" description="Disordered" evidence="1">
    <location>
        <begin position="156"/>
        <end position="198"/>
    </location>
</feature>
<feature type="compositionally biased region" description="Low complexity" evidence="1">
    <location>
        <begin position="156"/>
        <end position="166"/>
    </location>
</feature>
<sequence length="213" mass="24873">MSVVEIVVRPALGFVLQALHYAVKKAIDRSLTSAYIFDRLDATIFRLTTLVAQVDKLSEEVEDPQRKVIEDLKHLLEKAVSLVEAYAELRRRNLLKKFRYKRRIKELEASLRWMVDVDVQVNQWVDIKELLAKMSERNTKLEENTRQPTNFMCFKSSNSISQSNNQDIVEETDQPSEETAECSSDGSKPKIDIQIRWSSRKQNKDHEIRFVMK</sequence>
<dbReference type="Proteomes" id="UP000694864">
    <property type="component" value="Chromosome 9"/>
</dbReference>
<evidence type="ECO:0000313" key="4">
    <source>
        <dbReference type="RefSeq" id="XP_010426591.1"/>
    </source>
</evidence>
<proteinExistence type="predicted"/>
<evidence type="ECO:0000259" key="2">
    <source>
        <dbReference type="PROSITE" id="PS51153"/>
    </source>
</evidence>
<reference evidence="4" key="2">
    <citation type="submission" date="2025-08" db="UniProtKB">
        <authorList>
            <consortium name="RefSeq"/>
        </authorList>
    </citation>
    <scope>IDENTIFICATION</scope>
    <source>
        <tissue evidence="4">Leaf</tissue>
    </source>
</reference>
<reference evidence="3" key="1">
    <citation type="journal article" date="2014" name="Nat. Commun.">
        <title>The emerging biofuel crop Camelina sativa retains a highly undifferentiated hexaploid genome structure.</title>
        <authorList>
            <person name="Kagale S."/>
            <person name="Koh C."/>
            <person name="Nixon J."/>
            <person name="Bollina V."/>
            <person name="Clarke W.E."/>
            <person name="Tuteja R."/>
            <person name="Spillane C."/>
            <person name="Robinson S.J."/>
            <person name="Links M.G."/>
            <person name="Clarke C."/>
            <person name="Higgins E.E."/>
            <person name="Huebert T."/>
            <person name="Sharpe A.G."/>
            <person name="Parkin I.A."/>
        </authorList>
    </citation>
    <scope>NUCLEOTIDE SEQUENCE [LARGE SCALE GENOMIC DNA]</scope>
    <source>
        <strain evidence="3">cv. DH55</strain>
    </source>
</reference>
<evidence type="ECO:0000256" key="1">
    <source>
        <dbReference type="SAM" id="MobiDB-lite"/>
    </source>
</evidence>
<dbReference type="PROSITE" id="PS51153">
    <property type="entry name" value="RPW8"/>
    <property type="match status" value="1"/>
</dbReference>
<dbReference type="Pfam" id="PF05659">
    <property type="entry name" value="RPW8"/>
    <property type="match status" value="1"/>
</dbReference>
<keyword evidence="3" id="KW-1185">Reference proteome</keyword>
<evidence type="ECO:0000313" key="3">
    <source>
        <dbReference type="Proteomes" id="UP000694864"/>
    </source>
</evidence>
<name>A0ABM0THQ7_CAMSA</name>
<feature type="domain" description="RPW8" evidence="2">
    <location>
        <begin position="1"/>
        <end position="153"/>
    </location>
</feature>
<protein>
    <submittedName>
        <fullName evidence="4">RPW8-like protein 3</fullName>
    </submittedName>
</protein>
<organism evidence="3 4">
    <name type="scientific">Camelina sativa</name>
    <name type="common">False flax</name>
    <name type="synonym">Myagrum sativum</name>
    <dbReference type="NCBI Taxonomy" id="90675"/>
    <lineage>
        <taxon>Eukaryota</taxon>
        <taxon>Viridiplantae</taxon>
        <taxon>Streptophyta</taxon>
        <taxon>Embryophyta</taxon>
        <taxon>Tracheophyta</taxon>
        <taxon>Spermatophyta</taxon>
        <taxon>Magnoliopsida</taxon>
        <taxon>eudicotyledons</taxon>
        <taxon>Gunneridae</taxon>
        <taxon>Pentapetalae</taxon>
        <taxon>rosids</taxon>
        <taxon>malvids</taxon>
        <taxon>Brassicales</taxon>
        <taxon>Brassicaceae</taxon>
        <taxon>Camelineae</taxon>
        <taxon>Camelina</taxon>
    </lineage>
</organism>
<feature type="compositionally biased region" description="Acidic residues" evidence="1">
    <location>
        <begin position="168"/>
        <end position="180"/>
    </location>
</feature>
<gene>
    <name evidence="4" type="primary">LOC104711590</name>
</gene>
<dbReference type="RefSeq" id="XP_010426591.1">
    <property type="nucleotide sequence ID" value="XM_010428289.2"/>
</dbReference>
<dbReference type="GeneID" id="104711590"/>
<dbReference type="InterPro" id="IPR008808">
    <property type="entry name" value="Powdery_mildew-R_dom"/>
</dbReference>
<accession>A0ABM0THQ7</accession>